<dbReference type="EMBL" id="CP026520">
    <property type="protein sequence ID" value="QAV18695.1"/>
    <property type="molecule type" value="Genomic_DNA"/>
</dbReference>
<dbReference type="Proteomes" id="UP000288943">
    <property type="component" value="Chromosome"/>
</dbReference>
<evidence type="ECO:0000313" key="5">
    <source>
        <dbReference type="Proteomes" id="UP001527202"/>
    </source>
</evidence>
<dbReference type="EMBL" id="JAMDMJ010000023">
    <property type="protein sequence ID" value="MCY9597708.1"/>
    <property type="molecule type" value="Genomic_DNA"/>
</dbReference>
<dbReference type="GO" id="GO:0004803">
    <property type="term" value="F:transposase activity"/>
    <property type="evidence" value="ECO:0007669"/>
    <property type="project" value="InterPro"/>
</dbReference>
<dbReference type="PANTHER" id="PTHR33258:SF1">
    <property type="entry name" value="TRANSPOSASE INSL FOR INSERTION SEQUENCE ELEMENT IS186A-RELATED"/>
    <property type="match status" value="1"/>
</dbReference>
<protein>
    <submittedName>
        <fullName evidence="2">Transposase</fullName>
    </submittedName>
</protein>
<dbReference type="GO" id="GO:0003677">
    <property type="term" value="F:DNA binding"/>
    <property type="evidence" value="ECO:0007669"/>
    <property type="project" value="InterPro"/>
</dbReference>
<dbReference type="PANTHER" id="PTHR33258">
    <property type="entry name" value="TRANSPOSASE INSL FOR INSERTION SEQUENCE ELEMENT IS186A-RELATED"/>
    <property type="match status" value="1"/>
</dbReference>
<dbReference type="KEGG" id="pchi:PC41400_13805"/>
<evidence type="ECO:0000259" key="1">
    <source>
        <dbReference type="Pfam" id="PF01609"/>
    </source>
</evidence>
<feature type="domain" description="Transposase IS4-like" evidence="1">
    <location>
        <begin position="8"/>
        <end position="85"/>
    </location>
</feature>
<name>A0A410WWB4_9BACL</name>
<dbReference type="InterPro" id="IPR002559">
    <property type="entry name" value="Transposase_11"/>
</dbReference>
<sequence>MTCQFGTKQCRSRWRHRVVMFDDGHGREIRAVTNLLGTSPEQIADMYKAHWKIELFFRWIHQHLNVPTLFGTSENAVYGQLYVALVVKLAFLNKRERLITIDES</sequence>
<evidence type="ECO:0000313" key="3">
    <source>
        <dbReference type="EMBL" id="QAV18695.1"/>
    </source>
</evidence>
<gene>
    <name evidence="2" type="ORF">M5X16_18245</name>
    <name evidence="3" type="ORF">PC41400_13805</name>
</gene>
<dbReference type="Pfam" id="PF01609">
    <property type="entry name" value="DDE_Tnp_1"/>
    <property type="match status" value="1"/>
</dbReference>
<accession>A0A410WWB4</accession>
<evidence type="ECO:0000313" key="4">
    <source>
        <dbReference type="Proteomes" id="UP000288943"/>
    </source>
</evidence>
<proteinExistence type="predicted"/>
<reference evidence="3 4" key="1">
    <citation type="submission" date="2018-01" db="EMBL/GenBank/DDBJ databases">
        <title>The whole genome sequencing and assembly of Paenibacillus chitinolyticus KCCM 41400 strain.</title>
        <authorList>
            <person name="Kim J.-Y."/>
            <person name="Park M.-K."/>
            <person name="Lee Y.-J."/>
            <person name="Yi H."/>
            <person name="Bahn Y.-S."/>
            <person name="Kim J.F."/>
            <person name="Lee D.-W."/>
        </authorList>
    </citation>
    <scope>NUCLEOTIDE SEQUENCE [LARGE SCALE GENOMIC DNA]</scope>
    <source>
        <strain evidence="3 4">KCCM 41400</strain>
    </source>
</reference>
<dbReference type="AlphaFoldDB" id="A0A410WWB4"/>
<evidence type="ECO:0000313" key="2">
    <source>
        <dbReference type="EMBL" id="MCY9597708.1"/>
    </source>
</evidence>
<organism evidence="3 4">
    <name type="scientific">Paenibacillus chitinolyticus</name>
    <dbReference type="NCBI Taxonomy" id="79263"/>
    <lineage>
        <taxon>Bacteria</taxon>
        <taxon>Bacillati</taxon>
        <taxon>Bacillota</taxon>
        <taxon>Bacilli</taxon>
        <taxon>Bacillales</taxon>
        <taxon>Paenibacillaceae</taxon>
        <taxon>Paenibacillus</taxon>
    </lineage>
</organism>
<dbReference type="OrthoDB" id="368860at2"/>
<keyword evidence="5" id="KW-1185">Reference proteome</keyword>
<dbReference type="GO" id="GO:0006313">
    <property type="term" value="P:DNA transposition"/>
    <property type="evidence" value="ECO:0007669"/>
    <property type="project" value="InterPro"/>
</dbReference>
<dbReference type="SUPFAM" id="SSF53098">
    <property type="entry name" value="Ribonuclease H-like"/>
    <property type="match status" value="1"/>
</dbReference>
<reference evidence="2 5" key="2">
    <citation type="submission" date="2022-05" db="EMBL/GenBank/DDBJ databases">
        <title>Genome Sequencing of Bee-Associated Microbes.</title>
        <authorList>
            <person name="Dunlap C."/>
        </authorList>
    </citation>
    <scope>NUCLEOTIDE SEQUENCE [LARGE SCALE GENOMIC DNA]</scope>
    <source>
        <strain evidence="2 5">NRRL B-23120</strain>
    </source>
</reference>
<dbReference type="Proteomes" id="UP001527202">
    <property type="component" value="Unassembled WGS sequence"/>
</dbReference>
<dbReference type="InterPro" id="IPR012337">
    <property type="entry name" value="RNaseH-like_sf"/>
</dbReference>